<name>A0ACC0VZN8_9STRA</name>
<evidence type="ECO:0000313" key="1">
    <source>
        <dbReference type="EMBL" id="KAI9911390.1"/>
    </source>
</evidence>
<dbReference type="EMBL" id="CM047584">
    <property type="protein sequence ID" value="KAI9911390.1"/>
    <property type="molecule type" value="Genomic_DNA"/>
</dbReference>
<dbReference type="Proteomes" id="UP001163321">
    <property type="component" value="Chromosome 5"/>
</dbReference>
<proteinExistence type="predicted"/>
<sequence>MICCGLPQLLCYMVPTTTTLLRLHFYSVLCLPALILGCLLPGRTAGDGATFLCMALPSDVNMSAVNPWGNSFVNSFKFRDISFVGSLQLES</sequence>
<accession>A0ACC0VZN8</accession>
<protein>
    <submittedName>
        <fullName evidence="1">Uncharacterized protein</fullName>
    </submittedName>
</protein>
<reference evidence="1 2" key="1">
    <citation type="journal article" date="2022" name="bioRxiv">
        <title>The genome of the oomycete Peronosclerospora sorghi, a cosmopolitan pathogen of maize and sorghum, is inflated with dispersed pseudogenes.</title>
        <authorList>
            <person name="Fletcher K."/>
            <person name="Martin F."/>
            <person name="Isakeit T."/>
            <person name="Cavanaugh K."/>
            <person name="Magill C."/>
            <person name="Michelmore R."/>
        </authorList>
    </citation>
    <scope>NUCLEOTIDE SEQUENCE [LARGE SCALE GENOMIC DNA]</scope>
    <source>
        <strain evidence="1">P6</strain>
    </source>
</reference>
<organism evidence="1 2">
    <name type="scientific">Peronosclerospora sorghi</name>
    <dbReference type="NCBI Taxonomy" id="230839"/>
    <lineage>
        <taxon>Eukaryota</taxon>
        <taxon>Sar</taxon>
        <taxon>Stramenopiles</taxon>
        <taxon>Oomycota</taxon>
        <taxon>Peronosporomycetes</taxon>
        <taxon>Peronosporales</taxon>
        <taxon>Peronosporaceae</taxon>
        <taxon>Peronosclerospora</taxon>
    </lineage>
</organism>
<keyword evidence="2" id="KW-1185">Reference proteome</keyword>
<comment type="caution">
    <text evidence="1">The sequence shown here is derived from an EMBL/GenBank/DDBJ whole genome shotgun (WGS) entry which is preliminary data.</text>
</comment>
<gene>
    <name evidence="1" type="ORF">PsorP6_008967</name>
</gene>
<evidence type="ECO:0000313" key="2">
    <source>
        <dbReference type="Proteomes" id="UP001163321"/>
    </source>
</evidence>